<evidence type="ECO:0000256" key="3">
    <source>
        <dbReference type="ARBA" id="ARBA00023163"/>
    </source>
</evidence>
<sequence length="196" mass="22194">MREKTNSREVIVETAAGLFNKQGFHGTGLNQIIKESQCPKGSLYYYFPEGKVELALECIRHTKSLVAAKWNRLFAAHEHPAQAIQLFVEETAQEADQTNFECFLPLSFWTAVEASYINERLREAWQDVFLTWQSIVSEALQRIGIAESQADETAMTVISLLEGSLHLALTARDTRPILNASKHVRLYLDNVLAQQL</sequence>
<keyword evidence="2 4" id="KW-0238">DNA-binding</keyword>
<keyword evidence="1" id="KW-0805">Transcription regulation</keyword>
<dbReference type="PANTHER" id="PTHR47506">
    <property type="entry name" value="TRANSCRIPTIONAL REGULATORY PROTEIN"/>
    <property type="match status" value="1"/>
</dbReference>
<dbReference type="InterPro" id="IPR054156">
    <property type="entry name" value="YxaF_TetR_C"/>
</dbReference>
<dbReference type="RefSeq" id="WP_169282507.1">
    <property type="nucleotide sequence ID" value="NZ_CP051680.1"/>
</dbReference>
<feature type="DNA-binding region" description="H-T-H motif" evidence="4">
    <location>
        <begin position="28"/>
        <end position="47"/>
    </location>
</feature>
<dbReference type="GO" id="GO:0003677">
    <property type="term" value="F:DNA binding"/>
    <property type="evidence" value="ECO:0007669"/>
    <property type="project" value="UniProtKB-UniRule"/>
</dbReference>
<evidence type="ECO:0000313" key="6">
    <source>
        <dbReference type="EMBL" id="QJD86257.1"/>
    </source>
</evidence>
<dbReference type="InterPro" id="IPR036271">
    <property type="entry name" value="Tet_transcr_reg_TetR-rel_C_sf"/>
</dbReference>
<dbReference type="KEGG" id="cheb:HH215_25875"/>
<dbReference type="PANTHER" id="PTHR47506:SF3">
    <property type="entry name" value="HTH-TYPE TRANSCRIPTIONAL REGULATOR LMRA"/>
    <property type="match status" value="1"/>
</dbReference>
<dbReference type="SUPFAM" id="SSF48498">
    <property type="entry name" value="Tetracyclin repressor-like, C-terminal domain"/>
    <property type="match status" value="1"/>
</dbReference>
<keyword evidence="3" id="KW-0804">Transcription</keyword>
<dbReference type="Pfam" id="PF00440">
    <property type="entry name" value="TetR_N"/>
    <property type="match status" value="1"/>
</dbReference>
<evidence type="ECO:0000256" key="4">
    <source>
        <dbReference type="PROSITE-ProRule" id="PRU00335"/>
    </source>
</evidence>
<dbReference type="InterPro" id="IPR001647">
    <property type="entry name" value="HTH_TetR"/>
</dbReference>
<dbReference type="Proteomes" id="UP000502248">
    <property type="component" value="Chromosome"/>
</dbReference>
<protein>
    <submittedName>
        <fullName evidence="6">TetR/AcrR family transcriptional regulator</fullName>
    </submittedName>
</protein>
<evidence type="ECO:0000313" key="7">
    <source>
        <dbReference type="Proteomes" id="UP000502248"/>
    </source>
</evidence>
<reference evidence="6 7" key="1">
    <citation type="submission" date="2020-04" db="EMBL/GenBank/DDBJ databases">
        <title>Genome sequencing of novel species.</title>
        <authorList>
            <person name="Heo J."/>
            <person name="Kim S.-J."/>
            <person name="Kim J.-S."/>
            <person name="Hong S.-B."/>
            <person name="Kwon S.-W."/>
        </authorList>
    </citation>
    <scope>NUCLEOTIDE SEQUENCE [LARGE SCALE GENOMIC DNA]</scope>
    <source>
        <strain evidence="6 7">MFER-1</strain>
    </source>
</reference>
<dbReference type="InterPro" id="IPR009057">
    <property type="entry name" value="Homeodomain-like_sf"/>
</dbReference>
<dbReference type="EMBL" id="CP051680">
    <property type="protein sequence ID" value="QJD86257.1"/>
    <property type="molecule type" value="Genomic_DNA"/>
</dbReference>
<feature type="domain" description="HTH tetR-type" evidence="5">
    <location>
        <begin position="5"/>
        <end position="65"/>
    </location>
</feature>
<dbReference type="Gene3D" id="1.10.357.10">
    <property type="entry name" value="Tetracycline Repressor, domain 2"/>
    <property type="match status" value="1"/>
</dbReference>
<proteinExistence type="predicted"/>
<keyword evidence="7" id="KW-1185">Reference proteome</keyword>
<name>A0A7Z2ZPS3_9BACL</name>
<dbReference type="PROSITE" id="PS50977">
    <property type="entry name" value="HTH_TETR_2"/>
    <property type="match status" value="1"/>
</dbReference>
<dbReference type="AlphaFoldDB" id="A0A7Z2ZPS3"/>
<accession>A0A7Z2ZPS3</accession>
<evidence type="ECO:0000259" key="5">
    <source>
        <dbReference type="PROSITE" id="PS50977"/>
    </source>
</evidence>
<dbReference type="Pfam" id="PF21993">
    <property type="entry name" value="TetR_C_13_2"/>
    <property type="match status" value="1"/>
</dbReference>
<gene>
    <name evidence="6" type="ORF">HH215_25875</name>
</gene>
<evidence type="ECO:0000256" key="1">
    <source>
        <dbReference type="ARBA" id="ARBA00023015"/>
    </source>
</evidence>
<evidence type="ECO:0000256" key="2">
    <source>
        <dbReference type="ARBA" id="ARBA00023125"/>
    </source>
</evidence>
<organism evidence="6 7">
    <name type="scientific">Cohnella herbarum</name>
    <dbReference type="NCBI Taxonomy" id="2728023"/>
    <lineage>
        <taxon>Bacteria</taxon>
        <taxon>Bacillati</taxon>
        <taxon>Bacillota</taxon>
        <taxon>Bacilli</taxon>
        <taxon>Bacillales</taxon>
        <taxon>Paenibacillaceae</taxon>
        <taxon>Cohnella</taxon>
    </lineage>
</organism>
<dbReference type="SUPFAM" id="SSF46689">
    <property type="entry name" value="Homeodomain-like"/>
    <property type="match status" value="1"/>
</dbReference>